<comment type="caution">
    <text evidence="2">The sequence shown here is derived from an EMBL/GenBank/DDBJ whole genome shotgun (WGS) entry which is preliminary data.</text>
</comment>
<feature type="transmembrane region" description="Helical" evidence="1">
    <location>
        <begin position="56"/>
        <end position="79"/>
    </location>
</feature>
<dbReference type="EMBL" id="JALJOU010000076">
    <property type="protein sequence ID" value="KAK9825195.1"/>
    <property type="molecule type" value="Genomic_DNA"/>
</dbReference>
<sequence>MWAALLSVALRDAKDGLVHRVRKGLSTDRTLLAVAGFFVQATNARLRAALASAAPAIVAAALVAGLLAAAAGGTVLLAVQA</sequence>
<accession>A0AAW1QUL2</accession>
<name>A0AAW1QUL2_9CHLO</name>
<reference evidence="2 3" key="1">
    <citation type="journal article" date="2024" name="Nat. Commun.">
        <title>Phylogenomics reveals the evolutionary origins of lichenization in chlorophyte algae.</title>
        <authorList>
            <person name="Puginier C."/>
            <person name="Libourel C."/>
            <person name="Otte J."/>
            <person name="Skaloud P."/>
            <person name="Haon M."/>
            <person name="Grisel S."/>
            <person name="Petersen M."/>
            <person name="Berrin J.G."/>
            <person name="Delaux P.M."/>
            <person name="Dal Grande F."/>
            <person name="Keller J."/>
        </authorList>
    </citation>
    <scope>NUCLEOTIDE SEQUENCE [LARGE SCALE GENOMIC DNA]</scope>
    <source>
        <strain evidence="2 3">SAG 245.80</strain>
    </source>
</reference>
<keyword evidence="3" id="KW-1185">Reference proteome</keyword>
<organism evidence="2 3">
    <name type="scientific">Elliptochloris bilobata</name>
    <dbReference type="NCBI Taxonomy" id="381761"/>
    <lineage>
        <taxon>Eukaryota</taxon>
        <taxon>Viridiplantae</taxon>
        <taxon>Chlorophyta</taxon>
        <taxon>core chlorophytes</taxon>
        <taxon>Trebouxiophyceae</taxon>
        <taxon>Trebouxiophyceae incertae sedis</taxon>
        <taxon>Elliptochloris clade</taxon>
        <taxon>Elliptochloris</taxon>
    </lineage>
</organism>
<dbReference type="Proteomes" id="UP001445335">
    <property type="component" value="Unassembled WGS sequence"/>
</dbReference>
<keyword evidence="1" id="KW-0472">Membrane</keyword>
<evidence type="ECO:0000256" key="1">
    <source>
        <dbReference type="SAM" id="Phobius"/>
    </source>
</evidence>
<dbReference type="AlphaFoldDB" id="A0AAW1QUL2"/>
<proteinExistence type="predicted"/>
<keyword evidence="1" id="KW-1133">Transmembrane helix</keyword>
<protein>
    <submittedName>
        <fullName evidence="2">Uncharacterized protein</fullName>
    </submittedName>
</protein>
<evidence type="ECO:0000313" key="2">
    <source>
        <dbReference type="EMBL" id="KAK9825195.1"/>
    </source>
</evidence>
<evidence type="ECO:0000313" key="3">
    <source>
        <dbReference type="Proteomes" id="UP001445335"/>
    </source>
</evidence>
<keyword evidence="1" id="KW-0812">Transmembrane</keyword>
<gene>
    <name evidence="2" type="ORF">WJX81_006072</name>
</gene>